<feature type="transmembrane region" description="Helical" evidence="1">
    <location>
        <begin position="73"/>
        <end position="94"/>
    </location>
</feature>
<evidence type="ECO:0000313" key="3">
    <source>
        <dbReference type="Proteomes" id="UP000622890"/>
    </source>
</evidence>
<reference evidence="2" key="1">
    <citation type="submission" date="2021-01" db="EMBL/GenBank/DDBJ databases">
        <title>Genome sequence of strain Noviherbaspirillum sp. DKR-6.</title>
        <authorList>
            <person name="Chaudhary D.K."/>
        </authorList>
    </citation>
    <scope>NUCLEOTIDE SEQUENCE</scope>
    <source>
        <strain evidence="2">DKR-6</strain>
    </source>
</reference>
<accession>A0A934STI8</accession>
<dbReference type="EMBL" id="JAEPBG010000007">
    <property type="protein sequence ID" value="MBK4736335.1"/>
    <property type="molecule type" value="Genomic_DNA"/>
</dbReference>
<dbReference type="Proteomes" id="UP000622890">
    <property type="component" value="Unassembled WGS sequence"/>
</dbReference>
<evidence type="ECO:0000313" key="2">
    <source>
        <dbReference type="EMBL" id="MBK4736335.1"/>
    </source>
</evidence>
<comment type="caution">
    <text evidence="2">The sequence shown here is derived from an EMBL/GenBank/DDBJ whole genome shotgun (WGS) entry which is preliminary data.</text>
</comment>
<dbReference type="InterPro" id="IPR009937">
    <property type="entry name" value="Phage_holin_3_6"/>
</dbReference>
<keyword evidence="1" id="KW-1133">Transmembrane helix</keyword>
<dbReference type="RefSeq" id="WP_200593693.1">
    <property type="nucleotide sequence ID" value="NZ_JAEPBG010000007.1"/>
</dbReference>
<gene>
    <name evidence="2" type="ORF">JJB74_17070</name>
</gene>
<sequence>MFEKLKKSKQLSLMMFERASDYLSLVGIEAKIQGTLLIKQVVGYAIAALFGLISLLFLGAAVIITFWETDYRILVAWLVFAVFLIVAGIGVFIARKHVSPQAPFNAVRNELQRDIDLVKESL</sequence>
<keyword evidence="1" id="KW-0472">Membrane</keyword>
<keyword evidence="3" id="KW-1185">Reference proteome</keyword>
<evidence type="ECO:0000256" key="1">
    <source>
        <dbReference type="SAM" id="Phobius"/>
    </source>
</evidence>
<name>A0A934STI8_9BURK</name>
<keyword evidence="1" id="KW-0812">Transmembrane</keyword>
<dbReference type="AlphaFoldDB" id="A0A934STI8"/>
<feature type="transmembrane region" description="Helical" evidence="1">
    <location>
        <begin position="41"/>
        <end position="67"/>
    </location>
</feature>
<organism evidence="2 3">
    <name type="scientific">Noviherbaspirillum pedocola</name>
    <dbReference type="NCBI Taxonomy" id="2801341"/>
    <lineage>
        <taxon>Bacteria</taxon>
        <taxon>Pseudomonadati</taxon>
        <taxon>Pseudomonadota</taxon>
        <taxon>Betaproteobacteria</taxon>
        <taxon>Burkholderiales</taxon>
        <taxon>Oxalobacteraceae</taxon>
        <taxon>Noviherbaspirillum</taxon>
    </lineage>
</organism>
<proteinExistence type="predicted"/>
<protein>
    <submittedName>
        <fullName evidence="2">Phage holin family protein</fullName>
    </submittedName>
</protein>
<dbReference type="Pfam" id="PF07332">
    <property type="entry name" value="Phage_holin_3_6"/>
    <property type="match status" value="1"/>
</dbReference>